<keyword evidence="3" id="KW-1185">Reference proteome</keyword>
<feature type="region of interest" description="Disordered" evidence="1">
    <location>
        <begin position="138"/>
        <end position="191"/>
    </location>
</feature>
<feature type="compositionally biased region" description="Basic residues" evidence="1">
    <location>
        <begin position="143"/>
        <end position="161"/>
    </location>
</feature>
<feature type="region of interest" description="Disordered" evidence="1">
    <location>
        <begin position="1"/>
        <end position="22"/>
    </location>
</feature>
<protein>
    <submittedName>
        <fullName evidence="2">Uncharacterized protein</fullName>
    </submittedName>
</protein>
<proteinExistence type="predicted"/>
<evidence type="ECO:0000313" key="3">
    <source>
        <dbReference type="Proteomes" id="UP001224775"/>
    </source>
</evidence>
<name>A0AAD9DBQ0_9STRA</name>
<accession>A0AAD9DBQ0</accession>
<dbReference type="AlphaFoldDB" id="A0AAD9DBQ0"/>
<evidence type="ECO:0000313" key="2">
    <source>
        <dbReference type="EMBL" id="KAK1741447.1"/>
    </source>
</evidence>
<dbReference type="Proteomes" id="UP001224775">
    <property type="component" value="Unassembled WGS sequence"/>
</dbReference>
<comment type="caution">
    <text evidence="2">The sequence shown here is derived from an EMBL/GenBank/DDBJ whole genome shotgun (WGS) entry which is preliminary data.</text>
</comment>
<feature type="compositionally biased region" description="Gly residues" evidence="1">
    <location>
        <begin position="165"/>
        <end position="174"/>
    </location>
</feature>
<gene>
    <name evidence="2" type="ORF">QTG54_007925</name>
</gene>
<evidence type="ECO:0000256" key="1">
    <source>
        <dbReference type="SAM" id="MobiDB-lite"/>
    </source>
</evidence>
<dbReference type="EMBL" id="JATAAI010000013">
    <property type="protein sequence ID" value="KAK1741447.1"/>
    <property type="molecule type" value="Genomic_DNA"/>
</dbReference>
<reference evidence="2" key="1">
    <citation type="submission" date="2023-06" db="EMBL/GenBank/DDBJ databases">
        <title>Survivors Of The Sea: Transcriptome response of Skeletonema marinoi to long-term dormancy.</title>
        <authorList>
            <person name="Pinder M.I.M."/>
            <person name="Kourtchenko O."/>
            <person name="Robertson E.K."/>
            <person name="Larsson T."/>
            <person name="Maumus F."/>
            <person name="Osuna-Cruz C.M."/>
            <person name="Vancaester E."/>
            <person name="Stenow R."/>
            <person name="Vandepoele K."/>
            <person name="Ploug H."/>
            <person name="Bruchert V."/>
            <person name="Godhe A."/>
            <person name="Topel M."/>
        </authorList>
    </citation>
    <scope>NUCLEOTIDE SEQUENCE</scope>
    <source>
        <strain evidence="2">R05AC</strain>
    </source>
</reference>
<sequence length="191" mass="20003">MTSNNTNANNTNNNGGNIDNTSNGVMAANAASAARLTNRSDNVIVNGSAVTGQELPGQANNAINNGVIVNGSAVNGQEPSGQVNNGVAARDDNAGIFQPLAPANRPIAQCNLGGGVLARDLRLGIFARDDYSNWATIPSRRRDPSRHRVPSRRRVPSRNNRRNGGISGGAGTGGVHNRNNRTGIFNPRDDE</sequence>
<organism evidence="2 3">
    <name type="scientific">Skeletonema marinoi</name>
    <dbReference type="NCBI Taxonomy" id="267567"/>
    <lineage>
        <taxon>Eukaryota</taxon>
        <taxon>Sar</taxon>
        <taxon>Stramenopiles</taxon>
        <taxon>Ochrophyta</taxon>
        <taxon>Bacillariophyta</taxon>
        <taxon>Coscinodiscophyceae</taxon>
        <taxon>Thalassiosirophycidae</taxon>
        <taxon>Thalassiosirales</taxon>
        <taxon>Skeletonemataceae</taxon>
        <taxon>Skeletonema</taxon>
        <taxon>Skeletonema marinoi-dohrnii complex</taxon>
    </lineage>
</organism>